<gene>
    <name evidence="1" type="ORF">QCN29_32260</name>
</gene>
<organism evidence="1 2">
    <name type="scientific">Streptomyces chengmaiensis</name>
    <dbReference type="NCBI Taxonomy" id="3040919"/>
    <lineage>
        <taxon>Bacteria</taxon>
        <taxon>Bacillati</taxon>
        <taxon>Actinomycetota</taxon>
        <taxon>Actinomycetes</taxon>
        <taxon>Kitasatosporales</taxon>
        <taxon>Streptomycetaceae</taxon>
        <taxon>Streptomyces</taxon>
    </lineage>
</organism>
<evidence type="ECO:0000313" key="1">
    <source>
        <dbReference type="EMBL" id="MDH2393358.1"/>
    </source>
</evidence>
<dbReference type="RefSeq" id="WP_279932602.1">
    <property type="nucleotide sequence ID" value="NZ_JARWBG010000064.1"/>
</dbReference>
<reference evidence="1 2" key="1">
    <citation type="submission" date="2023-04" db="EMBL/GenBank/DDBJ databases">
        <title>Streptomyces chengmaiensis sp. nov. isolated from the stem of mangrove plant in Hainan.</title>
        <authorList>
            <person name="Huang X."/>
            <person name="Zhou S."/>
            <person name="Chu X."/>
            <person name="Xie Y."/>
            <person name="Lin Y."/>
        </authorList>
    </citation>
    <scope>NUCLEOTIDE SEQUENCE [LARGE SCALE GENOMIC DNA]</scope>
    <source>
        <strain evidence="1 2">HNM0663</strain>
    </source>
</reference>
<dbReference type="Proteomes" id="UP001223144">
    <property type="component" value="Unassembled WGS sequence"/>
</dbReference>
<sequence>MFMLTGPNHIDANTAVHRLTETRKTDLAALRRRLSDALTAAHTFRDPDLTDEANNRRRADMARAAREQAAADLDRIEAQTNQAAALVRTVADKATAPPSGTAEQLLAETRQARAWDRARSLLDVGRTAQDVIEGADLDTLHALRTELPTYLAAQHTKPRGMAAAEFTEPDPARIVHTIERALADRMPAEQGAALRARLNLDTIEPGLRETLAGLRREVDGTADASNGLRSAIAARLADQQAAPQPAA</sequence>
<keyword evidence="2" id="KW-1185">Reference proteome</keyword>
<name>A0ABT6HXD0_9ACTN</name>
<proteinExistence type="predicted"/>
<accession>A0ABT6HXD0</accession>
<comment type="caution">
    <text evidence="1">The sequence shown here is derived from an EMBL/GenBank/DDBJ whole genome shotgun (WGS) entry which is preliminary data.</text>
</comment>
<dbReference type="EMBL" id="JARWBG010000064">
    <property type="protein sequence ID" value="MDH2393358.1"/>
    <property type="molecule type" value="Genomic_DNA"/>
</dbReference>
<evidence type="ECO:0000313" key="2">
    <source>
        <dbReference type="Proteomes" id="UP001223144"/>
    </source>
</evidence>
<protein>
    <submittedName>
        <fullName evidence="1">Uncharacterized protein</fullName>
    </submittedName>
</protein>